<keyword evidence="1" id="KW-0479">Metal-binding</keyword>
<gene>
    <name evidence="6" type="ORF">PFISCL1PPCAC_22632</name>
</gene>
<feature type="non-terminal residue" evidence="6">
    <location>
        <position position="1"/>
    </location>
</feature>
<dbReference type="Proteomes" id="UP001432322">
    <property type="component" value="Unassembled WGS sequence"/>
</dbReference>
<name>A0AAV5WLC1_9BILA</name>
<feature type="transmembrane region" description="Helical" evidence="4">
    <location>
        <begin position="7"/>
        <end position="24"/>
    </location>
</feature>
<proteinExistence type="predicted"/>
<keyword evidence="2" id="KW-0378">Hydrolase</keyword>
<dbReference type="AlphaFoldDB" id="A0AAV5WLC1"/>
<keyword evidence="4" id="KW-0472">Membrane</keyword>
<dbReference type="Pfam" id="PF00481">
    <property type="entry name" value="PP2C"/>
    <property type="match status" value="1"/>
</dbReference>
<evidence type="ECO:0000313" key="6">
    <source>
        <dbReference type="EMBL" id="GMT31335.1"/>
    </source>
</evidence>
<feature type="transmembrane region" description="Helical" evidence="4">
    <location>
        <begin position="30"/>
        <end position="50"/>
    </location>
</feature>
<dbReference type="Gene3D" id="3.60.40.10">
    <property type="entry name" value="PPM-type phosphatase domain"/>
    <property type="match status" value="1"/>
</dbReference>
<dbReference type="InterPro" id="IPR001932">
    <property type="entry name" value="PPM-type_phosphatase-like_dom"/>
</dbReference>
<keyword evidence="4" id="KW-1133">Transmembrane helix</keyword>
<feature type="non-terminal residue" evidence="6">
    <location>
        <position position="182"/>
    </location>
</feature>
<organism evidence="6 7">
    <name type="scientific">Pristionchus fissidentatus</name>
    <dbReference type="NCBI Taxonomy" id="1538716"/>
    <lineage>
        <taxon>Eukaryota</taxon>
        <taxon>Metazoa</taxon>
        <taxon>Ecdysozoa</taxon>
        <taxon>Nematoda</taxon>
        <taxon>Chromadorea</taxon>
        <taxon>Rhabditida</taxon>
        <taxon>Rhabditina</taxon>
        <taxon>Diplogasteromorpha</taxon>
        <taxon>Diplogasteroidea</taxon>
        <taxon>Neodiplogasteridae</taxon>
        <taxon>Pristionchus</taxon>
    </lineage>
</organism>
<dbReference type="InterPro" id="IPR036457">
    <property type="entry name" value="PPM-type-like_dom_sf"/>
</dbReference>
<dbReference type="EMBL" id="BTSY01000006">
    <property type="protein sequence ID" value="GMT31335.1"/>
    <property type="molecule type" value="Genomic_DNA"/>
</dbReference>
<dbReference type="GO" id="GO:0046872">
    <property type="term" value="F:metal ion binding"/>
    <property type="evidence" value="ECO:0007669"/>
    <property type="project" value="UniProtKB-KW"/>
</dbReference>
<evidence type="ECO:0000256" key="1">
    <source>
        <dbReference type="ARBA" id="ARBA00022723"/>
    </source>
</evidence>
<dbReference type="GO" id="GO:0004721">
    <property type="term" value="F:phosphoprotein phosphatase activity"/>
    <property type="evidence" value="ECO:0007669"/>
    <property type="project" value="UniProtKB-KW"/>
</dbReference>
<feature type="domain" description="PPM-type phosphatase" evidence="5">
    <location>
        <begin position="104"/>
        <end position="165"/>
    </location>
</feature>
<evidence type="ECO:0000259" key="5">
    <source>
        <dbReference type="Pfam" id="PF00481"/>
    </source>
</evidence>
<evidence type="ECO:0000256" key="2">
    <source>
        <dbReference type="ARBA" id="ARBA00022801"/>
    </source>
</evidence>
<protein>
    <recommendedName>
        <fullName evidence="5">PPM-type phosphatase domain-containing protein</fullName>
    </recommendedName>
</protein>
<keyword evidence="7" id="KW-1185">Reference proteome</keyword>
<comment type="caution">
    <text evidence="6">The sequence shown here is derived from an EMBL/GenBank/DDBJ whole genome shotgun (WGS) entry which is preliminary data.</text>
</comment>
<dbReference type="PROSITE" id="PS01032">
    <property type="entry name" value="PPM_1"/>
    <property type="match status" value="1"/>
</dbReference>
<evidence type="ECO:0000256" key="4">
    <source>
        <dbReference type="SAM" id="Phobius"/>
    </source>
</evidence>
<keyword evidence="4" id="KW-0812">Transmembrane</keyword>
<accession>A0AAV5WLC1</accession>
<reference evidence="6" key="1">
    <citation type="submission" date="2023-10" db="EMBL/GenBank/DDBJ databases">
        <title>Genome assembly of Pristionchus species.</title>
        <authorList>
            <person name="Yoshida K."/>
            <person name="Sommer R.J."/>
        </authorList>
    </citation>
    <scope>NUCLEOTIDE SEQUENCE</scope>
    <source>
        <strain evidence="6">RS5133</strain>
    </source>
</reference>
<keyword evidence="3" id="KW-0904">Protein phosphatase</keyword>
<evidence type="ECO:0000256" key="3">
    <source>
        <dbReference type="ARBA" id="ARBA00022912"/>
    </source>
</evidence>
<sequence>HPYQLRGYVYATVILCFISLVARFDTLRWLVVRVETAEIVLLLTFLIYYVQWAVDKCETYVKGEQLALCDMNHLDQFDPPSFIDLAFSDLSKTDEFWRYKHKNFSFCATQGFRDYMEDRMHFMHDPNNNLSIFGMFDGHGGQFVSNFLEANFARSIRDRLLRLSNKRKMSSDGLLNDYDPVV</sequence>
<dbReference type="SUPFAM" id="SSF81606">
    <property type="entry name" value="PP2C-like"/>
    <property type="match status" value="1"/>
</dbReference>
<evidence type="ECO:0000313" key="7">
    <source>
        <dbReference type="Proteomes" id="UP001432322"/>
    </source>
</evidence>
<dbReference type="InterPro" id="IPR000222">
    <property type="entry name" value="PP2C_BS"/>
</dbReference>